<keyword evidence="13 18" id="KW-0520">NAD</keyword>
<evidence type="ECO:0000256" key="11">
    <source>
        <dbReference type="ARBA" id="ARBA00022982"/>
    </source>
</evidence>
<dbReference type="EMBL" id="MZ576844">
    <property type="protein sequence ID" value="UUK33557.1"/>
    <property type="molecule type" value="Genomic_DNA"/>
</dbReference>
<feature type="transmembrane region" description="Helical" evidence="18">
    <location>
        <begin position="295"/>
        <end position="316"/>
    </location>
</feature>
<gene>
    <name evidence="20" type="primary">ND2</name>
</gene>
<comment type="subcellular location">
    <subcellularLocation>
        <location evidence="2 18">Mitochondrion inner membrane</location>
        <topology evidence="2 18">Multi-pass membrane protein</topology>
    </subcellularLocation>
</comment>
<dbReference type="GO" id="GO:0005743">
    <property type="term" value="C:mitochondrial inner membrane"/>
    <property type="evidence" value="ECO:0007669"/>
    <property type="project" value="UniProtKB-SubCell"/>
</dbReference>
<proteinExistence type="inferred from homology"/>
<feature type="transmembrane region" description="Helical" evidence="18">
    <location>
        <begin position="135"/>
        <end position="154"/>
    </location>
</feature>
<evidence type="ECO:0000256" key="10">
    <source>
        <dbReference type="ARBA" id="ARBA00022967"/>
    </source>
</evidence>
<keyword evidence="11 18" id="KW-0249">Electron transport</keyword>
<evidence type="ECO:0000256" key="6">
    <source>
        <dbReference type="ARBA" id="ARBA00022448"/>
    </source>
</evidence>
<feature type="transmembrane region" description="Helical" evidence="18">
    <location>
        <begin position="16"/>
        <end position="36"/>
    </location>
</feature>
<keyword evidence="7 18" id="KW-0679">Respiratory chain</keyword>
<organism evidence="20">
    <name type="scientific">Metopiellus crypticus</name>
    <dbReference type="NCBI Taxonomy" id="3140185"/>
    <lineage>
        <taxon>Eukaryota</taxon>
        <taxon>Metazoa</taxon>
        <taxon>Ecdysozoa</taxon>
        <taxon>Arthropoda</taxon>
        <taxon>Hexapoda</taxon>
        <taxon>Insecta</taxon>
        <taxon>Pterygota</taxon>
        <taxon>Neoptera</taxon>
        <taxon>Endopterygota</taxon>
        <taxon>Coleoptera</taxon>
        <taxon>Polyphaga</taxon>
        <taxon>Staphyliniformia</taxon>
        <taxon>Staphylinidae</taxon>
        <taxon>Omaliinae group</taxon>
        <taxon>Pselaphinae</taxon>
        <taxon>Metopiellus</taxon>
    </lineage>
</organism>
<evidence type="ECO:0000256" key="8">
    <source>
        <dbReference type="ARBA" id="ARBA00022692"/>
    </source>
</evidence>
<evidence type="ECO:0000256" key="9">
    <source>
        <dbReference type="ARBA" id="ARBA00022792"/>
    </source>
</evidence>
<dbReference type="AlphaFoldDB" id="A0AAT9QDE3"/>
<comment type="similarity">
    <text evidence="3 18">Belongs to the complex I subunit 2 family.</text>
</comment>
<feature type="transmembrane region" description="Helical" evidence="18">
    <location>
        <begin position="214"/>
        <end position="235"/>
    </location>
</feature>
<comment type="catalytic activity">
    <reaction evidence="17 18">
        <text>a ubiquinone + NADH + 5 H(+)(in) = a ubiquinol + NAD(+) + 4 H(+)(out)</text>
        <dbReference type="Rhea" id="RHEA:29091"/>
        <dbReference type="Rhea" id="RHEA-COMP:9565"/>
        <dbReference type="Rhea" id="RHEA-COMP:9566"/>
        <dbReference type="ChEBI" id="CHEBI:15378"/>
        <dbReference type="ChEBI" id="CHEBI:16389"/>
        <dbReference type="ChEBI" id="CHEBI:17976"/>
        <dbReference type="ChEBI" id="CHEBI:57540"/>
        <dbReference type="ChEBI" id="CHEBI:57945"/>
        <dbReference type="EC" id="7.1.1.2"/>
    </reaction>
</comment>
<evidence type="ECO:0000256" key="4">
    <source>
        <dbReference type="ARBA" id="ARBA00012944"/>
    </source>
</evidence>
<evidence type="ECO:0000259" key="19">
    <source>
        <dbReference type="Pfam" id="PF00361"/>
    </source>
</evidence>
<dbReference type="GO" id="GO:0006120">
    <property type="term" value="P:mitochondrial electron transport, NADH to ubiquinone"/>
    <property type="evidence" value="ECO:0007669"/>
    <property type="project" value="InterPro"/>
</dbReference>
<name>A0AAT9QDE3_9COLE</name>
<reference evidence="20" key="1">
    <citation type="submission" date="2021-07" db="EMBL/GenBank/DDBJ databases">
        <authorList>
            <person name="Ansejo A."/>
            <person name="de Oliveira M.P.A."/>
            <person name="Vieira J.S."/>
            <person name="Oliveira R.R.M."/>
            <person name="Pires E.S."/>
            <person name="Oliveira G."/>
            <person name="Vasconcelos S."/>
        </authorList>
    </citation>
    <scope>NUCLEOTIDE SEQUENCE</scope>
</reference>
<evidence type="ECO:0000256" key="17">
    <source>
        <dbReference type="ARBA" id="ARBA00049551"/>
    </source>
</evidence>
<accession>A0AAT9QDE3</accession>
<dbReference type="PRINTS" id="PR01436">
    <property type="entry name" value="NADHDHGNASE2"/>
</dbReference>
<evidence type="ECO:0000256" key="3">
    <source>
        <dbReference type="ARBA" id="ARBA00007012"/>
    </source>
</evidence>
<dbReference type="EMBL" id="MZ576845">
    <property type="protein sequence ID" value="UUK33570.1"/>
    <property type="molecule type" value="Genomic_DNA"/>
</dbReference>
<dbReference type="Pfam" id="PF00361">
    <property type="entry name" value="Proton_antipo_M"/>
    <property type="match status" value="1"/>
</dbReference>
<evidence type="ECO:0000256" key="12">
    <source>
        <dbReference type="ARBA" id="ARBA00022989"/>
    </source>
</evidence>
<evidence type="ECO:0000256" key="18">
    <source>
        <dbReference type="RuleBase" id="RU003403"/>
    </source>
</evidence>
<evidence type="ECO:0000313" key="20">
    <source>
        <dbReference type="EMBL" id="UUK33557.1"/>
    </source>
</evidence>
<evidence type="ECO:0000256" key="13">
    <source>
        <dbReference type="ARBA" id="ARBA00023027"/>
    </source>
</evidence>
<dbReference type="GO" id="GO:0008137">
    <property type="term" value="F:NADH dehydrogenase (ubiquinone) activity"/>
    <property type="evidence" value="ECO:0007669"/>
    <property type="project" value="UniProtKB-EC"/>
</dbReference>
<geneLocation type="mitochondrion" evidence="20"/>
<comment type="function">
    <text evidence="18">Core subunit of the mitochondrial membrane respiratory chain NADH dehydrogenase (Complex I) which catalyzes electron transfer from NADH through the respiratory chain, using ubiquinone as an electron acceptor. Essential for the catalytic activity and assembly of complex I.</text>
</comment>
<keyword evidence="6" id="KW-0813">Transport</keyword>
<keyword evidence="8 18" id="KW-0812">Transmembrane</keyword>
<evidence type="ECO:0000256" key="15">
    <source>
        <dbReference type="ARBA" id="ARBA00023128"/>
    </source>
</evidence>
<keyword evidence="10 18" id="KW-1278">Translocase</keyword>
<keyword evidence="12 18" id="KW-1133">Transmembrane helix</keyword>
<feature type="transmembrane region" description="Helical" evidence="18">
    <location>
        <begin position="184"/>
        <end position="202"/>
    </location>
</feature>
<dbReference type="EC" id="7.1.1.2" evidence="4 18"/>
<evidence type="ECO:0000256" key="2">
    <source>
        <dbReference type="ARBA" id="ARBA00004448"/>
    </source>
</evidence>
<evidence type="ECO:0000256" key="16">
    <source>
        <dbReference type="ARBA" id="ARBA00023136"/>
    </source>
</evidence>
<dbReference type="InterPro" id="IPR003917">
    <property type="entry name" value="NADH_UbQ_OxRdtase_chain2"/>
</dbReference>
<dbReference type="PANTHER" id="PTHR46552">
    <property type="entry name" value="NADH-UBIQUINONE OXIDOREDUCTASE CHAIN 2"/>
    <property type="match status" value="1"/>
</dbReference>
<keyword evidence="15 18" id="KW-0496">Mitochondrion</keyword>
<dbReference type="PANTHER" id="PTHR46552:SF1">
    <property type="entry name" value="NADH-UBIQUINONE OXIDOREDUCTASE CHAIN 2"/>
    <property type="match status" value="1"/>
</dbReference>
<dbReference type="InterPro" id="IPR050175">
    <property type="entry name" value="Complex_I_Subunit_2"/>
</dbReference>
<keyword evidence="9 18" id="KW-0999">Mitochondrion inner membrane</keyword>
<sequence length="320" mass="38590">MLIISTLITISSNSWMGMWMGLEINLLSIIPLMNNIKNNYTAESSIKYFIIQIISSLIILMNLIFLMKFNNFYIFNKMTNMIMNSALMMKMGSAPFHFWFPEIIEGLNWMNCFILLTWQKISPFILLNYFLKNNIFTFIIITLNILIGGLIGLNQIKLKKLLTFSSISHIGWMLSILMLSESLWLFYLMIYFIIMINMIYLLNKLQIFFMNHYFFMSYLMIFFFNLNFFNLIGIPPFIGFFSKWFTIQMLISYKWMFLVYFMMLFTLISFFYYFRMLILPMNLNLNKNFLMNMKINFFMFFMNFFNLFTFIFLPMISSLI</sequence>
<protein>
    <recommendedName>
        <fullName evidence="5 18">NADH-ubiquinone oxidoreductase chain 2</fullName>
        <ecNumber evidence="4 18">7.1.1.2</ecNumber>
    </recommendedName>
</protein>
<keyword evidence="14 18" id="KW-0830">Ubiquinone</keyword>
<keyword evidence="16 18" id="KW-0472">Membrane</keyword>
<evidence type="ECO:0000256" key="5">
    <source>
        <dbReference type="ARBA" id="ARBA00021008"/>
    </source>
</evidence>
<evidence type="ECO:0000256" key="1">
    <source>
        <dbReference type="ARBA" id="ARBA00003257"/>
    </source>
</evidence>
<feature type="transmembrane region" description="Helical" evidence="18">
    <location>
        <begin position="255"/>
        <end position="274"/>
    </location>
</feature>
<reference evidence="20" key="2">
    <citation type="journal article" date="2023" name="PeerJ">
        <title>The complete mitochondrial genome and description of a new cryptic Brazilian species of Metopiellus Raffray (Coleoptera: Staphylinidae: Pselaphinae).</title>
        <authorList>
            <person name="Asenjo A."/>
            <person name="de Oliveira M.P.A."/>
            <person name="Oliveira R.R.M."/>
            <person name="Pires E.S."/>
            <person name="Valois M."/>
            <person name="Oliveira G."/>
            <person name="Vasconcelos S."/>
        </authorList>
    </citation>
    <scope>NUCLEOTIDE SEQUENCE</scope>
</reference>
<evidence type="ECO:0000256" key="7">
    <source>
        <dbReference type="ARBA" id="ARBA00022660"/>
    </source>
</evidence>
<evidence type="ECO:0000256" key="14">
    <source>
        <dbReference type="ARBA" id="ARBA00023075"/>
    </source>
</evidence>
<dbReference type="InterPro" id="IPR001750">
    <property type="entry name" value="ND/Mrp_TM"/>
</dbReference>
<feature type="transmembrane region" description="Helical" evidence="18">
    <location>
        <begin position="48"/>
        <end position="69"/>
    </location>
</feature>
<dbReference type="EMBL" id="MZ576843">
    <property type="protein sequence ID" value="UUK33544.1"/>
    <property type="molecule type" value="Genomic_DNA"/>
</dbReference>
<feature type="domain" description="NADH:quinone oxidoreductase/Mrp antiporter transmembrane" evidence="19">
    <location>
        <begin position="12"/>
        <end position="268"/>
    </location>
</feature>
<comment type="function">
    <text evidence="1">Core subunit of the mitochondrial membrane respiratory chain NADH dehydrogenase (Complex I) that is believed to belong to the minimal assembly required for catalysis. Complex I functions in the transfer of electrons from NADH to the respiratory chain. The immediate electron acceptor for the enzyme is believed to be ubiquinone.</text>
</comment>